<dbReference type="InterPro" id="IPR003343">
    <property type="entry name" value="Big_2"/>
</dbReference>
<evidence type="ECO:0000313" key="3">
    <source>
        <dbReference type="EMBL" id="RHK49446.1"/>
    </source>
</evidence>
<gene>
    <name evidence="3" type="ORF">DW060_08895</name>
</gene>
<protein>
    <recommendedName>
        <fullName evidence="2">BIG2 domain-containing protein</fullName>
    </recommendedName>
</protein>
<reference evidence="3 4" key="1">
    <citation type="submission" date="2018-08" db="EMBL/GenBank/DDBJ databases">
        <title>A genome reference for cultivated species of the human gut microbiota.</title>
        <authorList>
            <person name="Zou Y."/>
            <person name="Xue W."/>
            <person name="Luo G."/>
        </authorList>
    </citation>
    <scope>NUCLEOTIDE SEQUENCE [LARGE SCALE GENOMIC DNA]</scope>
    <source>
        <strain evidence="3 4">AF42-9</strain>
    </source>
</reference>
<accession>A0A3R6MK39</accession>
<dbReference type="AlphaFoldDB" id="A0A3R6MK39"/>
<comment type="caution">
    <text evidence="3">The sequence shown here is derived from an EMBL/GenBank/DDBJ whole genome shotgun (WGS) entry which is preliminary data.</text>
</comment>
<sequence length="475" mass="52006">MKNLMSIVRKAMTVAAFLTISVAADAAEVMYKIVEYNKQTAEFKIAACGTVPRNSRVDFENKFGATTGNRYNQIPRNHEAVLYLEGWQGCKVRSITFSMCSNNKKGQVGVSLNDGGTTLYSLAPVDFASSDWFGEWVSKDLGVYVDVTKQIDAPAITTNDMSIVVAGGKSEGSVYLDAITIEYDEADIALESPLGWQYEMLTKKSTLSAGDEVMIFRNGAAAADLGGMDETNYLDVVSVTSTADVTCPDVLRFTLNKSADQQHWTLTDQFGRQLGATGKQKLAWDEGITEWNIELGYEGATLTPTNEAYGTMRYSTPDNSYARFNLYTSKSLPLPFLYRKCEQKQPELSRSISFAEKEMTVSLDVAHIGLRPTFMPKTTTDKRLHWKSSNESVATVTGGYVTLLSVGETTITATTYDSGVETTMRLVVTEPTAINGATNDAKVHSPRKVLDGNKVVIVTEQECYGTGGWKAGLSH</sequence>
<evidence type="ECO:0000256" key="1">
    <source>
        <dbReference type="SAM" id="SignalP"/>
    </source>
</evidence>
<dbReference type="Gene3D" id="2.60.40.1080">
    <property type="match status" value="1"/>
</dbReference>
<feature type="signal peptide" evidence="1">
    <location>
        <begin position="1"/>
        <end position="26"/>
    </location>
</feature>
<dbReference type="Proteomes" id="UP000286598">
    <property type="component" value="Unassembled WGS sequence"/>
</dbReference>
<dbReference type="EMBL" id="QRNO01000043">
    <property type="protein sequence ID" value="RHK49446.1"/>
    <property type="molecule type" value="Genomic_DNA"/>
</dbReference>
<dbReference type="Pfam" id="PF02368">
    <property type="entry name" value="Big_2"/>
    <property type="match status" value="1"/>
</dbReference>
<proteinExistence type="predicted"/>
<keyword evidence="4" id="KW-1185">Reference proteome</keyword>
<organism evidence="3 4">
    <name type="scientific">Leyella stercorea</name>
    <dbReference type="NCBI Taxonomy" id="363265"/>
    <lineage>
        <taxon>Bacteria</taxon>
        <taxon>Pseudomonadati</taxon>
        <taxon>Bacteroidota</taxon>
        <taxon>Bacteroidia</taxon>
        <taxon>Bacteroidales</taxon>
        <taxon>Prevotellaceae</taxon>
        <taxon>Leyella</taxon>
    </lineage>
</organism>
<keyword evidence="1" id="KW-0732">Signal</keyword>
<feature type="domain" description="BIG2" evidence="2">
    <location>
        <begin position="373"/>
        <end position="417"/>
    </location>
</feature>
<evidence type="ECO:0000313" key="4">
    <source>
        <dbReference type="Proteomes" id="UP000286598"/>
    </source>
</evidence>
<dbReference type="InterPro" id="IPR008964">
    <property type="entry name" value="Invasin/intimin_cell_adhesion"/>
</dbReference>
<feature type="chain" id="PRO_5018765382" description="BIG2 domain-containing protein" evidence="1">
    <location>
        <begin position="27"/>
        <end position="475"/>
    </location>
</feature>
<dbReference type="OrthoDB" id="1029694at2"/>
<name>A0A3R6MK39_9BACT</name>
<evidence type="ECO:0000259" key="2">
    <source>
        <dbReference type="Pfam" id="PF02368"/>
    </source>
</evidence>
<dbReference type="SUPFAM" id="SSF49373">
    <property type="entry name" value="Invasin/intimin cell-adhesion fragments"/>
    <property type="match status" value="1"/>
</dbReference>